<dbReference type="Proteomes" id="UP000484015">
    <property type="component" value="Unassembled WGS sequence"/>
</dbReference>
<sequence>MKRAAGSISIAFALMLAGVLAFIGLAMDLAQVFNRKQELQQLADAVALAAAQSLNGTADGITSAVSQASTIAAGYHYAYVQNVAWSSSALSFADSADAAGSAWKDEAGAKAAPNGLRYVRVDTSQLGDIGNVAMPFAAMLGDAYASITASAQAVAGRSGIEVAPLAICAMSAAADATRNNGAGDAEWVQYGFRYGVTYNLLNLNPALGAATPEYFLVAPQATSADASDATVAPFMCSGSMARDRITDATVPVRRPGAFTFSGQLNTRFDNYTAAAPCTARGTPPDINVKSYTAPAWMGAPTAAHAQPGASGPGQKLDTMADRTVPAANAAAYGTLWAYGPAKQANAAHGNIAKSQWQYLYKVNTGSPPAVNATYTGAPPYRSTGASMSAKPVNPGRKDRRLLYIPLLACPVAAGASAQAQVVAVARFLLAAPATASAVSAEFAGIASEQALGGMVELYR</sequence>
<feature type="domain" description="Putative Flp pilus-assembly TadG-like N-terminal" evidence="1">
    <location>
        <begin position="6"/>
        <end position="52"/>
    </location>
</feature>
<name>A0A6L6Q1H1_9BURK</name>
<evidence type="ECO:0000259" key="1">
    <source>
        <dbReference type="Pfam" id="PF13400"/>
    </source>
</evidence>
<dbReference type="EMBL" id="WNLA01000010">
    <property type="protein sequence ID" value="MTW03480.1"/>
    <property type="molecule type" value="Genomic_DNA"/>
</dbReference>
<dbReference type="InterPro" id="IPR028087">
    <property type="entry name" value="Tad_N"/>
</dbReference>
<dbReference type="Pfam" id="PF13400">
    <property type="entry name" value="Tad"/>
    <property type="match status" value="1"/>
</dbReference>
<reference evidence="2 3" key="1">
    <citation type="submission" date="2019-11" db="EMBL/GenBank/DDBJ databases">
        <title>Type strains purchased from KCTC, JCM and DSMZ.</title>
        <authorList>
            <person name="Lu H."/>
        </authorList>
    </citation>
    <scope>NUCLEOTIDE SEQUENCE [LARGE SCALE GENOMIC DNA]</scope>
    <source>
        <strain evidence="2 3">KCTC 42409</strain>
    </source>
</reference>
<evidence type="ECO:0000313" key="3">
    <source>
        <dbReference type="Proteomes" id="UP000484015"/>
    </source>
</evidence>
<accession>A0A6L6Q1H1</accession>
<keyword evidence="3" id="KW-1185">Reference proteome</keyword>
<dbReference type="RefSeq" id="WP_155439865.1">
    <property type="nucleotide sequence ID" value="NZ_WNLA01000010.1"/>
</dbReference>
<organism evidence="2 3">
    <name type="scientific">Pseudoduganella ginsengisoli</name>
    <dbReference type="NCBI Taxonomy" id="1462440"/>
    <lineage>
        <taxon>Bacteria</taxon>
        <taxon>Pseudomonadati</taxon>
        <taxon>Pseudomonadota</taxon>
        <taxon>Betaproteobacteria</taxon>
        <taxon>Burkholderiales</taxon>
        <taxon>Oxalobacteraceae</taxon>
        <taxon>Telluria group</taxon>
        <taxon>Pseudoduganella</taxon>
    </lineage>
</organism>
<dbReference type="OrthoDB" id="8595764at2"/>
<dbReference type="AlphaFoldDB" id="A0A6L6Q1H1"/>
<gene>
    <name evidence="2" type="ORF">GM668_15455</name>
</gene>
<evidence type="ECO:0000313" key="2">
    <source>
        <dbReference type="EMBL" id="MTW03480.1"/>
    </source>
</evidence>
<protein>
    <submittedName>
        <fullName evidence="2">Pilus assembly protein TadE</fullName>
    </submittedName>
</protein>
<proteinExistence type="predicted"/>
<comment type="caution">
    <text evidence="2">The sequence shown here is derived from an EMBL/GenBank/DDBJ whole genome shotgun (WGS) entry which is preliminary data.</text>
</comment>